<dbReference type="InterPro" id="IPR037198">
    <property type="entry name" value="MutL_C_sf"/>
</dbReference>
<dbReference type="Gene3D" id="3.30.230.10">
    <property type="match status" value="1"/>
</dbReference>
<dbReference type="SUPFAM" id="SSF118116">
    <property type="entry name" value="DNA mismatch repair protein MutL"/>
    <property type="match status" value="1"/>
</dbReference>
<dbReference type="SUPFAM" id="SSF55874">
    <property type="entry name" value="ATPase domain of HSP90 chaperone/DNA topoisomerase II/histidine kinase"/>
    <property type="match status" value="1"/>
</dbReference>
<name>A0A8D8JK48_CULPI</name>
<keyword evidence="5" id="KW-0378">Hydrolase</keyword>
<dbReference type="GO" id="GO:0006298">
    <property type="term" value="P:mismatch repair"/>
    <property type="evidence" value="ECO:0007669"/>
    <property type="project" value="InterPro"/>
</dbReference>
<dbReference type="PANTHER" id="PTHR10073">
    <property type="entry name" value="DNA MISMATCH REPAIR PROTEIN MLH, PMS, MUTL"/>
    <property type="match status" value="1"/>
</dbReference>
<dbReference type="InterPro" id="IPR014790">
    <property type="entry name" value="MutL_C"/>
</dbReference>
<proteinExistence type="inferred from homology"/>
<dbReference type="SMART" id="SM00853">
    <property type="entry name" value="MutL_C"/>
    <property type="match status" value="1"/>
</dbReference>
<feature type="domain" description="DNA mismatch repair protein S5" evidence="4">
    <location>
        <begin position="233"/>
        <end position="382"/>
    </location>
</feature>
<dbReference type="GO" id="GO:0030983">
    <property type="term" value="F:mismatched DNA binding"/>
    <property type="evidence" value="ECO:0007669"/>
    <property type="project" value="InterPro"/>
</dbReference>
<dbReference type="AlphaFoldDB" id="A0A8D8JK48"/>
<evidence type="ECO:0000256" key="2">
    <source>
        <dbReference type="ARBA" id="ARBA00022763"/>
    </source>
</evidence>
<dbReference type="InterPro" id="IPR014762">
    <property type="entry name" value="DNA_mismatch_repair_CS"/>
</dbReference>
<dbReference type="Gene3D" id="3.30.565.10">
    <property type="entry name" value="Histidine kinase-like ATPase, C-terminal domain"/>
    <property type="match status" value="1"/>
</dbReference>
<dbReference type="PANTHER" id="PTHR10073:SF52">
    <property type="entry name" value="MISMATCH REPAIR ENDONUCLEASE PMS2"/>
    <property type="match status" value="1"/>
</dbReference>
<dbReference type="FunFam" id="3.30.1540.20:FF:000019">
    <property type="entry name" value="PMS1 homolog 2, mismatch repair system component"/>
    <property type="match status" value="1"/>
</dbReference>
<evidence type="ECO:0000313" key="5">
    <source>
        <dbReference type="EMBL" id="CAG6572201.1"/>
    </source>
</evidence>
<dbReference type="Gene3D" id="3.30.1370.100">
    <property type="entry name" value="MutL, C-terminal domain, regulatory subdomain"/>
    <property type="match status" value="1"/>
</dbReference>
<dbReference type="GO" id="GO:0016887">
    <property type="term" value="F:ATP hydrolysis activity"/>
    <property type="evidence" value="ECO:0007669"/>
    <property type="project" value="InterPro"/>
</dbReference>
<dbReference type="EMBL" id="HBUE01181551">
    <property type="protein sequence ID" value="CAG6520634.1"/>
    <property type="molecule type" value="Transcribed_RNA"/>
</dbReference>
<dbReference type="GO" id="GO:0032389">
    <property type="term" value="C:MutLalpha complex"/>
    <property type="evidence" value="ECO:0007669"/>
    <property type="project" value="TreeGrafter"/>
</dbReference>
<dbReference type="GO" id="GO:0005524">
    <property type="term" value="F:ATP binding"/>
    <property type="evidence" value="ECO:0007669"/>
    <property type="project" value="InterPro"/>
</dbReference>
<dbReference type="CDD" id="cd03484">
    <property type="entry name" value="MutL_Trans_hPMS_2_like"/>
    <property type="match status" value="1"/>
</dbReference>
<dbReference type="InterPro" id="IPR038973">
    <property type="entry name" value="MutL/Mlh/Pms-like"/>
</dbReference>
<dbReference type="InterPro" id="IPR014721">
    <property type="entry name" value="Ribsml_uS5_D2-typ_fold_subgr"/>
</dbReference>
<dbReference type="Pfam" id="PF13589">
    <property type="entry name" value="HATPase_c_3"/>
    <property type="match status" value="1"/>
</dbReference>
<dbReference type="InterPro" id="IPR013507">
    <property type="entry name" value="DNA_mismatch_S5_2-like"/>
</dbReference>
<dbReference type="SUPFAM" id="SSF54211">
    <property type="entry name" value="Ribosomal protein S5 domain 2-like"/>
    <property type="match status" value="1"/>
</dbReference>
<evidence type="ECO:0000259" key="4">
    <source>
        <dbReference type="SMART" id="SM01340"/>
    </source>
</evidence>
<dbReference type="CDD" id="cd16926">
    <property type="entry name" value="HATPase_MutL-MLH-PMS-like"/>
    <property type="match status" value="1"/>
</dbReference>
<dbReference type="Pfam" id="PF08676">
    <property type="entry name" value="MutL_C"/>
    <property type="match status" value="1"/>
</dbReference>
<dbReference type="InterPro" id="IPR002099">
    <property type="entry name" value="MutL/Mlh/PMS"/>
</dbReference>
<keyword evidence="2" id="KW-0227">DNA damage</keyword>
<protein>
    <submittedName>
        <fullName evidence="5">Mismatch repair endonuclease PMS2</fullName>
    </submittedName>
</protein>
<dbReference type="Gene3D" id="3.30.1540.20">
    <property type="entry name" value="MutL, C-terminal domain, dimerisation subdomain"/>
    <property type="match status" value="1"/>
</dbReference>
<keyword evidence="5" id="KW-0255">Endonuclease</keyword>
<dbReference type="EMBL" id="HBUE01287156">
    <property type="protein sequence ID" value="CAG6572201.1"/>
    <property type="molecule type" value="Transcribed_RNA"/>
</dbReference>
<reference evidence="5" key="1">
    <citation type="submission" date="2021-05" db="EMBL/GenBank/DDBJ databases">
        <authorList>
            <person name="Alioto T."/>
            <person name="Alioto T."/>
            <person name="Gomez Garrido J."/>
        </authorList>
    </citation>
    <scope>NUCLEOTIDE SEQUENCE</scope>
</reference>
<evidence type="ECO:0000256" key="1">
    <source>
        <dbReference type="ARBA" id="ARBA00006082"/>
    </source>
</evidence>
<dbReference type="FunFam" id="3.30.230.10:FF:000070">
    <property type="entry name" value="mismatch repair endonuclease PMS2"/>
    <property type="match status" value="1"/>
</dbReference>
<accession>A0A8D8JK48</accession>
<dbReference type="PROSITE" id="PS00058">
    <property type="entry name" value="DNA_MISMATCH_REPAIR_1"/>
    <property type="match status" value="1"/>
</dbReference>
<organism evidence="5">
    <name type="scientific">Culex pipiens</name>
    <name type="common">House mosquito</name>
    <dbReference type="NCBI Taxonomy" id="7175"/>
    <lineage>
        <taxon>Eukaryota</taxon>
        <taxon>Metazoa</taxon>
        <taxon>Ecdysozoa</taxon>
        <taxon>Arthropoda</taxon>
        <taxon>Hexapoda</taxon>
        <taxon>Insecta</taxon>
        <taxon>Pterygota</taxon>
        <taxon>Neoptera</taxon>
        <taxon>Endopterygota</taxon>
        <taxon>Diptera</taxon>
        <taxon>Nematocera</taxon>
        <taxon>Culicoidea</taxon>
        <taxon>Culicidae</taxon>
        <taxon>Culicinae</taxon>
        <taxon>Culicini</taxon>
        <taxon>Culex</taxon>
        <taxon>Culex</taxon>
    </lineage>
</organism>
<dbReference type="Pfam" id="PF01119">
    <property type="entry name" value="DNA_mis_repair"/>
    <property type="match status" value="1"/>
</dbReference>
<comment type="similarity">
    <text evidence="1">Belongs to the DNA mismatch repair MutL/HexB family.</text>
</comment>
<evidence type="ECO:0000259" key="3">
    <source>
        <dbReference type="SMART" id="SM00853"/>
    </source>
</evidence>
<dbReference type="InterPro" id="IPR036890">
    <property type="entry name" value="HATPase_C_sf"/>
</dbReference>
<dbReference type="EMBL" id="HBUE01001121">
    <property type="protein sequence ID" value="CAG6443772.1"/>
    <property type="molecule type" value="Transcribed_RNA"/>
</dbReference>
<sequence length="862" mass="96448">MIDAEEDMIAPTPTAADSKKITAIDRDTVHRICSGQVVLNLAIAVKELVENSIDAGATVVEVKLKDYGAELVEVVDNGSGVEQKNFEGMTAKYHTSKLREFSDLAGIETFGFRGEALSSLCALADMVIVTRHETAPHGTKLELNHRGVITKRSPIARAVGTTVSLSNLFSTLPVRKKEFQKNVKKEFFKMSQILQAYCLVSTGVRIICTNQKKKGQKEVVMSTQGTGSVLDNITTVFGTKQTAELVQLKQAIGTNGKILDLNESDFDENISMTQEEVDSLNLSRYTIEGYISSCAHGSGRSARDRQFFFVNSRPCEPKQIIKLVNETYHKYNASHVPFVFLNLKMDRADVDVNLTPDKRQLLMNNEKILLLALKKSLLKTFGNIPSTFKMQNLNVSETTRLLNISFKSDRGTEDESEREDSFTTTSGASLRRLTDAFGRKEVPPVSSKRKRDSPAKLPKIDVFMISTPKQVEASFEDDAALGRLPKMARNSTMIVEDRDATVKSSPPASKVEIFQVAEKADRPVEIDVKPSVADAEPVASSSSTNVLSALDVPDEVRVIRCRSKSPNETVLEPLCMKPTETTIEIEESPLDAETSLAVNGQRNLEIDMSSLKELVVRERKLELQEAARKRVSLSKLKFKCKINPNSNRAAEDELQMEITKEKFAKMEIIGQFNLGFIIARLDADLFIIDQHATDEKYNFEDLQRNTVLQNQKLVVPQPLELTAVNEMILMDSLEIFEMNGFQFEVDGGAEPTKKIKLVAKPFSKNWEFGKEDIDELIFMLQDAVPNTVCRPSRVRSMFASRACRKSVMIGKALTVAEMRRLVTHMGQIEQPWNCPHGRPTMRHLVNLTMLEQTTPEQEHDEQ</sequence>
<dbReference type="FunFam" id="3.30.1370.100:FF:000001">
    <property type="entry name" value="Mismatch repair endonuclease pms1, putative"/>
    <property type="match status" value="1"/>
</dbReference>
<dbReference type="GO" id="GO:0004519">
    <property type="term" value="F:endonuclease activity"/>
    <property type="evidence" value="ECO:0007669"/>
    <property type="project" value="UniProtKB-KW"/>
</dbReference>
<dbReference type="InterPro" id="IPR020568">
    <property type="entry name" value="Ribosomal_Su5_D2-typ_SF"/>
</dbReference>
<feature type="domain" description="MutL C-terminal dimerisation" evidence="3">
    <location>
        <begin position="668"/>
        <end position="813"/>
    </location>
</feature>
<dbReference type="SMART" id="SM01340">
    <property type="entry name" value="DNA_mis_repair"/>
    <property type="match status" value="1"/>
</dbReference>
<keyword evidence="5" id="KW-0540">Nuclease</keyword>
<dbReference type="NCBIfam" id="TIGR00585">
    <property type="entry name" value="mutl"/>
    <property type="match status" value="1"/>
</dbReference>
<dbReference type="GO" id="GO:0140664">
    <property type="term" value="F:ATP-dependent DNA damage sensor activity"/>
    <property type="evidence" value="ECO:0007669"/>
    <property type="project" value="InterPro"/>
</dbReference>
<dbReference type="InterPro" id="IPR042120">
    <property type="entry name" value="MutL_C_dimsub"/>
</dbReference>
<dbReference type="FunFam" id="3.30.565.10:FF:000014">
    <property type="entry name" value="Mismatch repair endonuclease pms1, putative"/>
    <property type="match status" value="1"/>
</dbReference>
<dbReference type="InterPro" id="IPR042121">
    <property type="entry name" value="MutL_C_regsub"/>
</dbReference>